<feature type="domain" description="Probable transposase IS891/IS1136/IS1341" evidence="6">
    <location>
        <begin position="188"/>
        <end position="293"/>
    </location>
</feature>
<evidence type="ECO:0000256" key="2">
    <source>
        <dbReference type="ARBA" id="ARBA00011044"/>
    </source>
</evidence>
<dbReference type="GO" id="GO:0006310">
    <property type="term" value="P:DNA recombination"/>
    <property type="evidence" value="ECO:0007669"/>
    <property type="project" value="UniProtKB-KW"/>
</dbReference>
<keyword evidence="4" id="KW-0238">DNA-binding</keyword>
<dbReference type="NCBIfam" id="NF040570">
    <property type="entry name" value="guided_TnpB"/>
    <property type="match status" value="1"/>
</dbReference>
<evidence type="ECO:0000256" key="4">
    <source>
        <dbReference type="ARBA" id="ARBA00023125"/>
    </source>
</evidence>
<dbReference type="PANTHER" id="PTHR30405">
    <property type="entry name" value="TRANSPOSASE"/>
    <property type="match status" value="1"/>
</dbReference>
<dbReference type="InterPro" id="IPR010095">
    <property type="entry name" value="Cas12f1-like_TNB"/>
</dbReference>
<evidence type="ECO:0000256" key="3">
    <source>
        <dbReference type="ARBA" id="ARBA00022578"/>
    </source>
</evidence>
<dbReference type="EMBL" id="VUNN01000009">
    <property type="protein sequence ID" value="MSU06267.1"/>
    <property type="molecule type" value="Genomic_DNA"/>
</dbReference>
<keyword evidence="9" id="KW-1185">Reference proteome</keyword>
<accession>A0A7X2PCC9</accession>
<dbReference type="InterPro" id="IPR051399">
    <property type="entry name" value="RNA-guided_DNA_endo/Transpos"/>
</dbReference>
<dbReference type="InterPro" id="IPR001959">
    <property type="entry name" value="Transposase"/>
</dbReference>
<dbReference type="Proteomes" id="UP000460549">
    <property type="component" value="Unassembled WGS sequence"/>
</dbReference>
<comment type="similarity">
    <text evidence="2">In the N-terminal section; belongs to the transposase 2 family.</text>
</comment>
<feature type="domain" description="Cas12f1-like TNB" evidence="7">
    <location>
        <begin position="304"/>
        <end position="372"/>
    </location>
</feature>
<dbReference type="NCBIfam" id="TIGR01766">
    <property type="entry name" value="IS200/IS605 family accessory protein TnpB-like domain"/>
    <property type="match status" value="1"/>
</dbReference>
<evidence type="ECO:0000259" key="6">
    <source>
        <dbReference type="Pfam" id="PF01385"/>
    </source>
</evidence>
<dbReference type="AlphaFoldDB" id="A0A7X2PCC9"/>
<organism evidence="8 9">
    <name type="scientific">Bullifex porci</name>
    <dbReference type="NCBI Taxonomy" id="2606638"/>
    <lineage>
        <taxon>Bacteria</taxon>
        <taxon>Pseudomonadati</taxon>
        <taxon>Spirochaetota</taxon>
        <taxon>Spirochaetia</taxon>
        <taxon>Spirochaetales</taxon>
        <taxon>Spirochaetaceae</taxon>
        <taxon>Bullifex</taxon>
    </lineage>
</organism>
<dbReference type="GO" id="GO:0003677">
    <property type="term" value="F:DNA binding"/>
    <property type="evidence" value="ECO:0007669"/>
    <property type="project" value="UniProtKB-KW"/>
</dbReference>
<evidence type="ECO:0000313" key="9">
    <source>
        <dbReference type="Proteomes" id="UP000460549"/>
    </source>
</evidence>
<keyword evidence="5" id="KW-0233">DNA recombination</keyword>
<keyword evidence="3" id="KW-0815">Transposition</keyword>
<dbReference type="CDD" id="cd00350">
    <property type="entry name" value="rubredoxin_like"/>
    <property type="match status" value="1"/>
</dbReference>
<name>A0A7X2PCC9_9SPIO</name>
<dbReference type="Pfam" id="PF01385">
    <property type="entry name" value="OrfB_IS605"/>
    <property type="match status" value="1"/>
</dbReference>
<comment type="similarity">
    <text evidence="1">In the C-terminal section; belongs to the transposase 35 family.</text>
</comment>
<evidence type="ECO:0000256" key="5">
    <source>
        <dbReference type="ARBA" id="ARBA00023172"/>
    </source>
</evidence>
<reference evidence="8 9" key="1">
    <citation type="submission" date="2019-08" db="EMBL/GenBank/DDBJ databases">
        <title>In-depth cultivation of the pig gut microbiome towards novel bacterial diversity and tailored functional studies.</title>
        <authorList>
            <person name="Wylensek D."/>
            <person name="Hitch T.C.A."/>
            <person name="Clavel T."/>
        </authorList>
    </citation>
    <scope>NUCLEOTIDE SEQUENCE [LARGE SCALE GENOMIC DNA]</scope>
    <source>
        <strain evidence="8 9">NM-380-WT-3C1</strain>
    </source>
</reference>
<gene>
    <name evidence="8" type="ORF">FYJ80_05670</name>
</gene>
<dbReference type="PANTHER" id="PTHR30405:SF11">
    <property type="entry name" value="RNA-GUIDED DNA ENDONUCLEASE RV2885C-RELATED"/>
    <property type="match status" value="1"/>
</dbReference>
<proteinExistence type="inferred from homology"/>
<protein>
    <submittedName>
        <fullName evidence="8">IS200/IS605 family element transposase accessory protein TnpB</fullName>
    </submittedName>
</protein>
<dbReference type="GO" id="GO:0032196">
    <property type="term" value="P:transposition"/>
    <property type="evidence" value="ECO:0007669"/>
    <property type="project" value="UniProtKB-KW"/>
</dbReference>
<evidence type="ECO:0000256" key="1">
    <source>
        <dbReference type="ARBA" id="ARBA00008761"/>
    </source>
</evidence>
<sequence length="389" mass="45450">MRNTTKMCYNDVMRTLTVKLYGSDDFGYLSDMINIAGIIYNTALTIIQDHYDATGKLLDKYELQKQLRGLRNADENRHWRYVGSQAVQEITDRIYRAYRLFFTNREKGVKCSPPRRRKVKKYKSVTYKQAGYRFLTGGRISINGHIYRYWDSYDGLLERIKIKTVTVKRNILGEFFVYVTTDSPVTMRETRDERGEVGMDFGLKMFLSLSDGSVIRSPEFFRQGVAGIRKASRALSRKVMGSNGYDRALKALYRRHQDIANRRRDWFWKLSHELCSRYGVIAIEDLNIKGMARMWGRKVHDYAFSEFVEILEWCARKYGTRVIRIGRYYPSSQTCSVCGHVWPSTKDLSVREWTCPECGVHHDRDVNAAVNILAEAKRIMNRMEQAKNA</sequence>
<comment type="caution">
    <text evidence="8">The sequence shown here is derived from an EMBL/GenBank/DDBJ whole genome shotgun (WGS) entry which is preliminary data.</text>
</comment>
<evidence type="ECO:0000313" key="8">
    <source>
        <dbReference type="EMBL" id="MSU06267.1"/>
    </source>
</evidence>
<evidence type="ECO:0000259" key="7">
    <source>
        <dbReference type="Pfam" id="PF07282"/>
    </source>
</evidence>
<dbReference type="Pfam" id="PF07282">
    <property type="entry name" value="Cas12f1-like_TNB"/>
    <property type="match status" value="1"/>
</dbReference>